<dbReference type="GO" id="GO:0047262">
    <property type="term" value="F:polygalacturonate 4-alpha-galacturonosyltransferase activity"/>
    <property type="evidence" value="ECO:0007669"/>
    <property type="project" value="InterPro"/>
</dbReference>
<keyword evidence="3" id="KW-0961">Cell wall biogenesis/degradation</keyword>
<sequence>MKRVKFYQQSTNLLINGFQPPLSKGEKNTRVQPNRATDVKIKEIRDKIIQAKAYLNFAPPGSNSQIVRELRGRTKELERSVGDATKDKDLSKGALRRVKPMENLLYKASRVFNNCPAIATKLRAMNYNTEEQVQAQKNQAAYLMQLAARTTPKGLHCLSMRLTSEYFSLDPEKRQMPNQQNYYDPNFNHYVVFSDNVWLLQSLLTLRYSSKEPERIVFHVVTDSLNYPAISMWFLLNIQSRATIQILNIDDMDVLPPDYDQLLMKQNSNDPRFISPLNHARFYLPDIFPGLKKIVLFDHDVVVQRDLSRLWSIDMKGKVVGAVETCLEEWRIRKLTSTYIKYFNLGTKRPLWKAGSLPIGWLTFYRQTLALDKRWHVMGLGRESGVKAVDIEQAAVIHYDGVMKPWLDIGKENYKRYWNTRPLPSHLLATVQSSSLIRKKQIQTA</sequence>
<accession>A0A8T1XEN1</accession>
<comment type="pathway">
    <text evidence="3">Glycan metabolism; pectin biosynthesis.</text>
</comment>
<reference evidence="4 5" key="1">
    <citation type="submission" date="2020-12" db="EMBL/GenBank/DDBJ databases">
        <title>Concerted genomic and epigenomic changes stabilize Arabidopsis allopolyploids.</title>
        <authorList>
            <person name="Chen Z."/>
        </authorList>
    </citation>
    <scope>NUCLEOTIDE SEQUENCE [LARGE SCALE GENOMIC DNA]</scope>
    <source>
        <strain evidence="4">As9502</strain>
        <tissue evidence="4">Leaf</tissue>
    </source>
</reference>
<dbReference type="InterPro" id="IPR029993">
    <property type="entry name" value="GAUT"/>
</dbReference>
<comment type="similarity">
    <text evidence="3">Belongs to the glycosyltransferase 8 family.</text>
</comment>
<dbReference type="Pfam" id="PF25557">
    <property type="entry name" value="GAUT_1"/>
    <property type="match status" value="1"/>
</dbReference>
<comment type="caution">
    <text evidence="4">The sequence shown here is derived from an EMBL/GenBank/DDBJ whole genome shotgun (WGS) entry which is preliminary data.</text>
</comment>
<evidence type="ECO:0000313" key="5">
    <source>
        <dbReference type="Proteomes" id="UP000694251"/>
    </source>
</evidence>
<evidence type="ECO:0000256" key="2">
    <source>
        <dbReference type="ARBA" id="ARBA00022679"/>
    </source>
</evidence>
<name>A0A8T1XEN1_ARASU</name>
<dbReference type="OrthoDB" id="411524at2759"/>
<organism evidence="4 5">
    <name type="scientific">Arabidopsis suecica</name>
    <name type="common">Swedish thale-cress</name>
    <name type="synonym">Cardaminopsis suecica</name>
    <dbReference type="NCBI Taxonomy" id="45249"/>
    <lineage>
        <taxon>Eukaryota</taxon>
        <taxon>Viridiplantae</taxon>
        <taxon>Streptophyta</taxon>
        <taxon>Embryophyta</taxon>
        <taxon>Tracheophyta</taxon>
        <taxon>Spermatophyta</taxon>
        <taxon>Magnoliopsida</taxon>
        <taxon>eudicotyledons</taxon>
        <taxon>Gunneridae</taxon>
        <taxon>Pentapetalae</taxon>
        <taxon>rosids</taxon>
        <taxon>malvids</taxon>
        <taxon>Brassicales</taxon>
        <taxon>Brassicaceae</taxon>
        <taxon>Camelineae</taxon>
        <taxon>Arabidopsis</taxon>
    </lineage>
</organism>
<keyword evidence="3" id="KW-0333">Golgi apparatus</keyword>
<dbReference type="Proteomes" id="UP000694251">
    <property type="component" value="Unassembled WGS sequence"/>
</dbReference>
<evidence type="ECO:0000313" key="4">
    <source>
        <dbReference type="EMBL" id="KAG7531606.1"/>
    </source>
</evidence>
<dbReference type="PANTHER" id="PTHR32116:SF0">
    <property type="entry name" value="GALACTURONOSYLTRANSFERASE 6-RELATED"/>
    <property type="match status" value="1"/>
</dbReference>
<keyword evidence="1 3" id="KW-0328">Glycosyltransferase</keyword>
<dbReference type="GO" id="GO:0071555">
    <property type="term" value="P:cell wall organization"/>
    <property type="evidence" value="ECO:0007669"/>
    <property type="project" value="UniProtKB-KW"/>
</dbReference>
<dbReference type="EC" id="2.4.1.-" evidence="3"/>
<proteinExistence type="inferred from homology"/>
<evidence type="ECO:0000256" key="3">
    <source>
        <dbReference type="RuleBase" id="RU362027"/>
    </source>
</evidence>
<dbReference type="EMBL" id="JAEFBJ010000025">
    <property type="protein sequence ID" value="KAG7531606.1"/>
    <property type="molecule type" value="Genomic_DNA"/>
</dbReference>
<dbReference type="Pfam" id="PF01501">
    <property type="entry name" value="Glyco_transf_8"/>
    <property type="match status" value="2"/>
</dbReference>
<protein>
    <recommendedName>
        <fullName evidence="3">Hexosyltransferase</fullName>
        <ecNumber evidence="3">2.4.1.-</ecNumber>
    </recommendedName>
</protein>
<dbReference type="InterPro" id="IPR002495">
    <property type="entry name" value="Glyco_trans_8"/>
</dbReference>
<keyword evidence="2 4" id="KW-0808">Transferase</keyword>
<dbReference type="GO" id="GO:0000139">
    <property type="term" value="C:Golgi membrane"/>
    <property type="evidence" value="ECO:0007669"/>
    <property type="project" value="UniProtKB-SubCell"/>
</dbReference>
<dbReference type="AlphaFoldDB" id="A0A8T1XEN1"/>
<gene>
    <name evidence="4" type="ORF">ISN44_Un25g000020</name>
</gene>
<dbReference type="PANTHER" id="PTHR32116">
    <property type="entry name" value="GALACTURONOSYLTRANSFERASE 4-RELATED"/>
    <property type="match status" value="1"/>
</dbReference>
<keyword evidence="5" id="KW-1185">Reference proteome</keyword>
<comment type="subcellular location">
    <subcellularLocation>
        <location evidence="3">Golgi apparatus membrane</location>
        <topology evidence="3">Single-pass type II membrane protein</topology>
    </subcellularLocation>
</comment>
<evidence type="ECO:0000256" key="1">
    <source>
        <dbReference type="ARBA" id="ARBA00022676"/>
    </source>
</evidence>